<dbReference type="InterPro" id="IPR011598">
    <property type="entry name" value="bHLH_dom"/>
</dbReference>
<dbReference type="Pfam" id="PF00010">
    <property type="entry name" value="HLH"/>
    <property type="match status" value="1"/>
</dbReference>
<dbReference type="Proteomes" id="UP000549394">
    <property type="component" value="Unassembled WGS sequence"/>
</dbReference>
<dbReference type="PANTHER" id="PTHR23349:SF72">
    <property type="entry name" value="HLH54F"/>
    <property type="match status" value="1"/>
</dbReference>
<evidence type="ECO:0000313" key="8">
    <source>
        <dbReference type="EMBL" id="CAD5124451.1"/>
    </source>
</evidence>
<dbReference type="AlphaFoldDB" id="A0A7I8W849"/>
<feature type="region of interest" description="Disordered" evidence="6">
    <location>
        <begin position="1"/>
        <end position="46"/>
    </location>
</feature>
<feature type="domain" description="BHLH" evidence="7">
    <location>
        <begin position="35"/>
        <end position="87"/>
    </location>
</feature>
<dbReference type="SMART" id="SM00353">
    <property type="entry name" value="HLH"/>
    <property type="match status" value="1"/>
</dbReference>
<keyword evidence="5" id="KW-0539">Nucleus</keyword>
<dbReference type="GO" id="GO:0000981">
    <property type="term" value="F:DNA-binding transcription factor activity, RNA polymerase II-specific"/>
    <property type="evidence" value="ECO:0007669"/>
    <property type="project" value="TreeGrafter"/>
</dbReference>
<dbReference type="GO" id="GO:0005634">
    <property type="term" value="C:nucleus"/>
    <property type="evidence" value="ECO:0007669"/>
    <property type="project" value="UniProtKB-SubCell"/>
</dbReference>
<evidence type="ECO:0000256" key="2">
    <source>
        <dbReference type="ARBA" id="ARBA00023015"/>
    </source>
</evidence>
<dbReference type="EMBL" id="CAJFCJ010000021">
    <property type="protein sequence ID" value="CAD5124451.1"/>
    <property type="molecule type" value="Genomic_DNA"/>
</dbReference>
<comment type="caution">
    <text evidence="8">The sequence shown here is derived from an EMBL/GenBank/DDBJ whole genome shotgun (WGS) entry which is preliminary data.</text>
</comment>
<gene>
    <name evidence="8" type="ORF">DGYR_LOCUS11993</name>
</gene>
<keyword evidence="9" id="KW-1185">Reference proteome</keyword>
<dbReference type="GO" id="GO:0046983">
    <property type="term" value="F:protein dimerization activity"/>
    <property type="evidence" value="ECO:0007669"/>
    <property type="project" value="InterPro"/>
</dbReference>
<feature type="region of interest" description="Disordered" evidence="6">
    <location>
        <begin position="118"/>
        <end position="142"/>
    </location>
</feature>
<protein>
    <submittedName>
        <fullName evidence="8">DgyrCDS12733</fullName>
    </submittedName>
</protein>
<comment type="subcellular location">
    <subcellularLocation>
        <location evidence="1">Nucleus</location>
    </subcellularLocation>
</comment>
<evidence type="ECO:0000256" key="1">
    <source>
        <dbReference type="ARBA" id="ARBA00004123"/>
    </source>
</evidence>
<dbReference type="Gene3D" id="4.10.280.10">
    <property type="entry name" value="Helix-loop-helix DNA-binding domain"/>
    <property type="match status" value="1"/>
</dbReference>
<dbReference type="InterPro" id="IPR050283">
    <property type="entry name" value="E-box_TF_Regulators"/>
</dbReference>
<dbReference type="SUPFAM" id="SSF47459">
    <property type="entry name" value="HLH, helix-loop-helix DNA-binding domain"/>
    <property type="match status" value="1"/>
</dbReference>
<dbReference type="PANTHER" id="PTHR23349">
    <property type="entry name" value="BASIC HELIX-LOOP-HELIX TRANSCRIPTION FACTOR, TWIST"/>
    <property type="match status" value="1"/>
</dbReference>
<dbReference type="GO" id="GO:0032502">
    <property type="term" value="P:developmental process"/>
    <property type="evidence" value="ECO:0007669"/>
    <property type="project" value="TreeGrafter"/>
</dbReference>
<evidence type="ECO:0000313" key="9">
    <source>
        <dbReference type="Proteomes" id="UP000549394"/>
    </source>
</evidence>
<evidence type="ECO:0000256" key="5">
    <source>
        <dbReference type="ARBA" id="ARBA00023242"/>
    </source>
</evidence>
<evidence type="ECO:0000256" key="6">
    <source>
        <dbReference type="SAM" id="MobiDB-lite"/>
    </source>
</evidence>
<accession>A0A7I8W849</accession>
<keyword evidence="4" id="KW-0804">Transcription</keyword>
<evidence type="ECO:0000259" key="7">
    <source>
        <dbReference type="PROSITE" id="PS50888"/>
    </source>
</evidence>
<keyword evidence="2" id="KW-0805">Transcription regulation</keyword>
<organism evidence="8 9">
    <name type="scientific">Dimorphilus gyrociliatus</name>
    <dbReference type="NCBI Taxonomy" id="2664684"/>
    <lineage>
        <taxon>Eukaryota</taxon>
        <taxon>Metazoa</taxon>
        <taxon>Spiralia</taxon>
        <taxon>Lophotrochozoa</taxon>
        <taxon>Annelida</taxon>
        <taxon>Polychaeta</taxon>
        <taxon>Polychaeta incertae sedis</taxon>
        <taxon>Dinophilidae</taxon>
        <taxon>Dimorphilus</taxon>
    </lineage>
</organism>
<evidence type="ECO:0000256" key="4">
    <source>
        <dbReference type="ARBA" id="ARBA00023163"/>
    </source>
</evidence>
<keyword evidence="3" id="KW-0238">DNA-binding</keyword>
<feature type="compositionally biased region" description="Polar residues" evidence="6">
    <location>
        <begin position="118"/>
        <end position="129"/>
    </location>
</feature>
<sequence>MGKYKRMKLDQTDPPSQDFTDSEDDGENKDRKRKAPRSSANARERARMRVLSKAFVKLKTTLPWVPADTKLSKLDTLRLAACYISHLRCLLNPESPVQATSPRMPNPLSMTWPFSLNGDQKTVPQTKKNSVIPPSKACESLD</sequence>
<dbReference type="PROSITE" id="PS50888">
    <property type="entry name" value="BHLH"/>
    <property type="match status" value="1"/>
</dbReference>
<name>A0A7I8W849_9ANNE</name>
<dbReference type="GO" id="GO:0000977">
    <property type="term" value="F:RNA polymerase II transcription regulatory region sequence-specific DNA binding"/>
    <property type="evidence" value="ECO:0007669"/>
    <property type="project" value="TreeGrafter"/>
</dbReference>
<dbReference type="OrthoDB" id="6233288at2759"/>
<dbReference type="InterPro" id="IPR036638">
    <property type="entry name" value="HLH_DNA-bd_sf"/>
</dbReference>
<proteinExistence type="predicted"/>
<evidence type="ECO:0000256" key="3">
    <source>
        <dbReference type="ARBA" id="ARBA00023125"/>
    </source>
</evidence>
<dbReference type="FunFam" id="4.10.280.10:FF:000010">
    <property type="entry name" value="Scleraxis bHLH transcription factor"/>
    <property type="match status" value="1"/>
</dbReference>
<reference evidence="8 9" key="1">
    <citation type="submission" date="2020-08" db="EMBL/GenBank/DDBJ databases">
        <authorList>
            <person name="Hejnol A."/>
        </authorList>
    </citation>
    <scope>NUCLEOTIDE SEQUENCE [LARGE SCALE GENOMIC DNA]</scope>
</reference>